<evidence type="ECO:0000256" key="4">
    <source>
        <dbReference type="ARBA" id="ARBA00022984"/>
    </source>
</evidence>
<evidence type="ECO:0000256" key="7">
    <source>
        <dbReference type="ARBA" id="ARBA00070053"/>
    </source>
</evidence>
<dbReference type="PANTHER" id="PTHR21198">
    <property type="entry name" value="GLUTAMATE RACEMASE"/>
    <property type="match status" value="1"/>
</dbReference>
<keyword evidence="10" id="KW-1185">Reference proteome</keyword>
<dbReference type="InterPro" id="IPR004391">
    <property type="entry name" value="Glu_race"/>
</dbReference>
<feature type="active site" description="Proton donor/acceptor" evidence="8">
    <location>
        <position position="72"/>
    </location>
</feature>
<keyword evidence="4 8" id="KW-0573">Peptidoglycan synthesis</keyword>
<dbReference type="SUPFAM" id="SSF53681">
    <property type="entry name" value="Aspartate/glutamate racemase"/>
    <property type="match status" value="2"/>
</dbReference>
<dbReference type="Proteomes" id="UP000621492">
    <property type="component" value="Unassembled WGS sequence"/>
</dbReference>
<comment type="pathway">
    <text evidence="8">Cell wall biogenesis; peptidoglycan biosynthesis.</text>
</comment>
<feature type="binding site" evidence="8">
    <location>
        <begin position="73"/>
        <end position="74"/>
    </location>
    <ligand>
        <name>substrate</name>
    </ligand>
</feature>
<dbReference type="PROSITE" id="PS00923">
    <property type="entry name" value="ASP_GLU_RACEMASE_1"/>
    <property type="match status" value="1"/>
</dbReference>
<evidence type="ECO:0000256" key="2">
    <source>
        <dbReference type="ARBA" id="ARBA00013090"/>
    </source>
</evidence>
<evidence type="ECO:0000256" key="6">
    <source>
        <dbReference type="ARBA" id="ARBA00023316"/>
    </source>
</evidence>
<evidence type="ECO:0000256" key="1">
    <source>
        <dbReference type="ARBA" id="ARBA00001602"/>
    </source>
</evidence>
<dbReference type="PANTHER" id="PTHR21198:SF2">
    <property type="entry name" value="GLUTAMATE RACEMASE"/>
    <property type="match status" value="1"/>
</dbReference>
<dbReference type="HAMAP" id="MF_00258">
    <property type="entry name" value="Glu_racemase"/>
    <property type="match status" value="1"/>
</dbReference>
<feature type="binding site" evidence="8">
    <location>
        <begin position="185"/>
        <end position="186"/>
    </location>
    <ligand>
        <name>substrate</name>
    </ligand>
</feature>
<name>A0A9W5TTQ5_9BACI</name>
<dbReference type="EC" id="5.1.1.3" evidence="2 8"/>
<feature type="binding site" evidence="8">
    <location>
        <begin position="9"/>
        <end position="10"/>
    </location>
    <ligand>
        <name>substrate</name>
    </ligand>
</feature>
<gene>
    <name evidence="8 9" type="primary">murI</name>
    <name evidence="9" type="ORF">GCM10011409_01690</name>
</gene>
<evidence type="ECO:0000256" key="8">
    <source>
        <dbReference type="HAMAP-Rule" id="MF_00258"/>
    </source>
</evidence>
<protein>
    <recommendedName>
        <fullName evidence="7 8">Glutamate racemase</fullName>
        <ecNumber evidence="2 8">5.1.1.3</ecNumber>
    </recommendedName>
</protein>
<sequence length="271" mass="29938">MDSAIGVIDSGVGGLTVAHELIRQLPKEHLIYLGDTLRCPYGPRSKEEVRKFTWEMVEYLLRKKIKMLVVACNTATAFTLTELQEELTIPVIGVIQPGARAAIKNTNNGHIGVIGTEGTISSNAYPEALKDIRSDIHVNAQACPMFVPMVEQGILSGDEAKQVVEETLRPMKEKNHLDTLILGCTHYPLIKDTIQEVIGSHVTVISSSEETARETSTILEFHNALYKGKRIPNHQFYATGELATFSKITEEIFKTSTANFQTVSIEKAVIC</sequence>
<comment type="similarity">
    <text evidence="8">Belongs to the aspartate/glutamate racemases family.</text>
</comment>
<keyword evidence="5 8" id="KW-0413">Isomerase</keyword>
<dbReference type="GO" id="GO:0071555">
    <property type="term" value="P:cell wall organization"/>
    <property type="evidence" value="ECO:0007669"/>
    <property type="project" value="UniProtKB-KW"/>
</dbReference>
<dbReference type="GO" id="GO:0009252">
    <property type="term" value="P:peptidoglycan biosynthetic process"/>
    <property type="evidence" value="ECO:0007669"/>
    <property type="project" value="UniProtKB-UniRule"/>
</dbReference>
<dbReference type="Pfam" id="PF01177">
    <property type="entry name" value="Asp_Glu_race"/>
    <property type="match status" value="1"/>
</dbReference>
<dbReference type="NCBIfam" id="NF002035">
    <property type="entry name" value="PRK00865.1-3"/>
    <property type="match status" value="1"/>
</dbReference>
<dbReference type="AlphaFoldDB" id="A0A9W5TTQ5"/>
<dbReference type="EMBL" id="BMJD01000001">
    <property type="protein sequence ID" value="GGB27993.1"/>
    <property type="molecule type" value="Genomic_DNA"/>
</dbReference>
<comment type="function">
    <text evidence="8">Provides the (R)-glutamate required for cell wall biosynthesis.</text>
</comment>
<dbReference type="PROSITE" id="PS00924">
    <property type="entry name" value="ASP_GLU_RACEMASE_2"/>
    <property type="match status" value="1"/>
</dbReference>
<dbReference type="GO" id="GO:0008360">
    <property type="term" value="P:regulation of cell shape"/>
    <property type="evidence" value="ECO:0007669"/>
    <property type="project" value="UniProtKB-KW"/>
</dbReference>
<reference evidence="9" key="1">
    <citation type="journal article" date="2014" name="Int. J. Syst. Evol. Microbiol.">
        <title>Complete genome sequence of Corynebacterium casei LMG S-19264T (=DSM 44701T), isolated from a smear-ripened cheese.</title>
        <authorList>
            <consortium name="US DOE Joint Genome Institute (JGI-PGF)"/>
            <person name="Walter F."/>
            <person name="Albersmeier A."/>
            <person name="Kalinowski J."/>
            <person name="Ruckert C."/>
        </authorList>
    </citation>
    <scope>NUCLEOTIDE SEQUENCE</scope>
    <source>
        <strain evidence="9">CGMCC 1.15454</strain>
    </source>
</reference>
<dbReference type="FunFam" id="3.40.50.1860:FF:000002">
    <property type="entry name" value="Glutamate racemase"/>
    <property type="match status" value="1"/>
</dbReference>
<evidence type="ECO:0000313" key="9">
    <source>
        <dbReference type="EMBL" id="GGB27993.1"/>
    </source>
</evidence>
<dbReference type="InterPro" id="IPR033134">
    <property type="entry name" value="Asp/Glu_racemase_AS_2"/>
</dbReference>
<dbReference type="GO" id="GO:0042802">
    <property type="term" value="F:identical protein binding"/>
    <property type="evidence" value="ECO:0007669"/>
    <property type="project" value="UniProtKB-ARBA"/>
</dbReference>
<evidence type="ECO:0000256" key="3">
    <source>
        <dbReference type="ARBA" id="ARBA00022960"/>
    </source>
</evidence>
<dbReference type="InterPro" id="IPR018187">
    <property type="entry name" value="Asp/Glu_racemase_AS_1"/>
</dbReference>
<feature type="active site" description="Proton donor/acceptor" evidence="8">
    <location>
        <position position="184"/>
    </location>
</feature>
<dbReference type="InterPro" id="IPR001920">
    <property type="entry name" value="Asp/Glu_race"/>
</dbReference>
<feature type="binding site" evidence="8">
    <location>
        <begin position="41"/>
        <end position="42"/>
    </location>
    <ligand>
        <name>substrate</name>
    </ligand>
</feature>
<dbReference type="GO" id="GO:0008881">
    <property type="term" value="F:glutamate racemase activity"/>
    <property type="evidence" value="ECO:0007669"/>
    <property type="project" value="UniProtKB-UniRule"/>
</dbReference>
<keyword evidence="6 8" id="KW-0961">Cell wall biogenesis/degradation</keyword>
<accession>A0A9W5TTQ5</accession>
<comment type="caution">
    <text evidence="9">The sequence shown here is derived from an EMBL/GenBank/DDBJ whole genome shotgun (WGS) entry which is preliminary data.</text>
</comment>
<keyword evidence="3 8" id="KW-0133">Cell shape</keyword>
<comment type="catalytic activity">
    <reaction evidence="1 8">
        <text>L-glutamate = D-glutamate</text>
        <dbReference type="Rhea" id="RHEA:12813"/>
        <dbReference type="ChEBI" id="CHEBI:29985"/>
        <dbReference type="ChEBI" id="CHEBI:29986"/>
        <dbReference type="EC" id="5.1.1.3"/>
    </reaction>
</comment>
<evidence type="ECO:0000256" key="5">
    <source>
        <dbReference type="ARBA" id="ARBA00023235"/>
    </source>
</evidence>
<reference evidence="9" key="2">
    <citation type="submission" date="2020-09" db="EMBL/GenBank/DDBJ databases">
        <authorList>
            <person name="Sun Q."/>
            <person name="Zhou Y."/>
        </authorList>
    </citation>
    <scope>NUCLEOTIDE SEQUENCE</scope>
    <source>
        <strain evidence="9">CGMCC 1.15454</strain>
    </source>
</reference>
<evidence type="ECO:0000313" key="10">
    <source>
        <dbReference type="Proteomes" id="UP000621492"/>
    </source>
</evidence>
<dbReference type="Gene3D" id="3.40.50.1860">
    <property type="match status" value="2"/>
</dbReference>
<dbReference type="RefSeq" id="WP_088051018.1">
    <property type="nucleotide sequence ID" value="NZ_BMJD01000001.1"/>
</dbReference>
<proteinExistence type="inferred from homology"/>
<dbReference type="InterPro" id="IPR015942">
    <property type="entry name" value="Asp/Glu/hydantoin_racemase"/>
</dbReference>
<organism evidence="9 10">
    <name type="scientific">Lentibacillus populi</name>
    <dbReference type="NCBI Taxonomy" id="1827502"/>
    <lineage>
        <taxon>Bacteria</taxon>
        <taxon>Bacillati</taxon>
        <taxon>Bacillota</taxon>
        <taxon>Bacilli</taxon>
        <taxon>Bacillales</taxon>
        <taxon>Bacillaceae</taxon>
        <taxon>Lentibacillus</taxon>
    </lineage>
</organism>
<dbReference type="NCBIfam" id="TIGR00067">
    <property type="entry name" value="glut_race"/>
    <property type="match status" value="1"/>
</dbReference>